<dbReference type="Pfam" id="PF07508">
    <property type="entry name" value="Recombinase"/>
    <property type="match status" value="2"/>
</dbReference>
<dbReference type="InterPro" id="IPR038109">
    <property type="entry name" value="DNA_bind_recomb_sf"/>
</dbReference>
<evidence type="ECO:0000259" key="2">
    <source>
        <dbReference type="PROSITE" id="PS51737"/>
    </source>
</evidence>
<dbReference type="PROSITE" id="PS51737">
    <property type="entry name" value="RECOMBINASE_DNA_BIND"/>
    <property type="match status" value="2"/>
</dbReference>
<evidence type="ECO:0000313" key="4">
    <source>
        <dbReference type="Proteomes" id="UP001470230"/>
    </source>
</evidence>
<evidence type="ECO:0000259" key="1">
    <source>
        <dbReference type="PROSITE" id="PS51736"/>
    </source>
</evidence>
<feature type="domain" description="Recombinase" evidence="2">
    <location>
        <begin position="175"/>
        <end position="299"/>
    </location>
</feature>
<evidence type="ECO:0000313" key="3">
    <source>
        <dbReference type="EMBL" id="KAK8834005.1"/>
    </source>
</evidence>
<name>A0ABR2GLA2_9EUKA</name>
<reference evidence="3 4" key="1">
    <citation type="submission" date="2024-04" db="EMBL/GenBank/DDBJ databases">
        <title>Tritrichomonas musculus Genome.</title>
        <authorList>
            <person name="Alves-Ferreira E."/>
            <person name="Grigg M."/>
            <person name="Lorenzi H."/>
            <person name="Galac M."/>
        </authorList>
    </citation>
    <scope>NUCLEOTIDE SEQUENCE [LARGE SCALE GENOMIC DNA]</scope>
    <source>
        <strain evidence="3 4">EAF2021</strain>
    </source>
</reference>
<dbReference type="PANTHER" id="PTHR30461:SF23">
    <property type="entry name" value="DNA RECOMBINASE-RELATED"/>
    <property type="match status" value="1"/>
</dbReference>
<proteinExistence type="predicted"/>
<organism evidence="3 4">
    <name type="scientific">Tritrichomonas musculus</name>
    <dbReference type="NCBI Taxonomy" id="1915356"/>
    <lineage>
        <taxon>Eukaryota</taxon>
        <taxon>Metamonada</taxon>
        <taxon>Parabasalia</taxon>
        <taxon>Tritrichomonadida</taxon>
        <taxon>Tritrichomonadidae</taxon>
        <taxon>Tritrichomonas</taxon>
    </lineage>
</organism>
<dbReference type="InterPro" id="IPR011109">
    <property type="entry name" value="DNA_bind_recombinase_dom"/>
</dbReference>
<dbReference type="Pfam" id="PF00239">
    <property type="entry name" value="Resolvase"/>
    <property type="match status" value="2"/>
</dbReference>
<dbReference type="CDD" id="cd00338">
    <property type="entry name" value="Ser_Recombinase"/>
    <property type="match status" value="2"/>
</dbReference>
<dbReference type="SMART" id="SM00857">
    <property type="entry name" value="Resolvase"/>
    <property type="match status" value="2"/>
</dbReference>
<keyword evidence="4" id="KW-1185">Reference proteome</keyword>
<comment type="caution">
    <text evidence="3">The sequence shown here is derived from an EMBL/GenBank/DDBJ whole genome shotgun (WGS) entry which is preliminary data.</text>
</comment>
<dbReference type="Gene3D" id="3.40.50.1390">
    <property type="entry name" value="Resolvase, N-terminal catalytic domain"/>
    <property type="match status" value="2"/>
</dbReference>
<sequence length="711" mass="81776">MGRIVSLIDRAVLPLPKLKKVAAYARVSCGKDEMIHSLSAQVSYYSQMIQNHPGWEYVGVYSDKAYTGTKSARPDFERLIKDCKLGKIDMVITKSISRFARNTLDTLTITRELKNLGVDVYFERERIHSISPDGELMLTILASFAQEESLSVSENCKWQIRNKFKNGELANLRFLFGYKISKGEIKIDEETAAVVKWIFDQYASGIGYTKIYKMLKKFGVKTMHGVPWTADRVKKILTNEKYTGDALLQKKFVTDHLTKALKKNKGELPMYYAEKTHEPIIEKAVFDKVCKNLEISRQKVKSSKGANAIYPFTSKIKCQNCGRNYKRKKCRGIPYWNCTTYLEEGKDYCFSKRIPEEILMSKTCEVLGINDFNENLFNEKIKQIIVPESGLLTFVFHEGSEVTLKWENKSRSESWSEEKRQAAREPVPKSEAKRKRVAAYARVSTDKEEQITSYEMQVRYYTNYIYSNSGWDFVKVYTDEGISAVNTKNRDGFKEMIEDAMNRKIDLIITKSVSRFARNTVDTLTTVRNLKEKGIEVYFEKENIYSLDSKGELLLTIMSSLAQEESRSISENVTWGYRKRFAEGRVLIPYGNFMGYKKGEDGLPKVVPEEAKTIRLIYKLFLDGKTSCGIGKILKERGILSPMGKKNWSDTTIMSILTNEKYKGEAILQKTFVVDYLTKKTKRNEGEVPMYHVKKQPRGYNRTGSIRFGTS</sequence>
<dbReference type="EMBL" id="JAPFFF010000558">
    <property type="protein sequence ID" value="KAK8834005.1"/>
    <property type="molecule type" value="Genomic_DNA"/>
</dbReference>
<dbReference type="Proteomes" id="UP001470230">
    <property type="component" value="Unassembled WGS sequence"/>
</dbReference>
<dbReference type="SUPFAM" id="SSF53041">
    <property type="entry name" value="Resolvase-like"/>
    <property type="match status" value="2"/>
</dbReference>
<dbReference type="InterPro" id="IPR025827">
    <property type="entry name" value="Zn_ribbon_recom_dom"/>
</dbReference>
<feature type="domain" description="Recombinase" evidence="2">
    <location>
        <begin position="593"/>
        <end position="711"/>
    </location>
</feature>
<gene>
    <name evidence="3" type="ORF">M9Y10_037227</name>
</gene>
<dbReference type="Pfam" id="PF13408">
    <property type="entry name" value="Zn_ribbon_recom"/>
    <property type="match status" value="1"/>
</dbReference>
<dbReference type="Gene3D" id="3.90.1750.20">
    <property type="entry name" value="Putative Large Serine Recombinase, Chain B, Domain 2"/>
    <property type="match status" value="2"/>
</dbReference>
<feature type="domain" description="Resolvase/invertase-type recombinase catalytic" evidence="1">
    <location>
        <begin position="436"/>
        <end position="584"/>
    </location>
</feature>
<dbReference type="PANTHER" id="PTHR30461">
    <property type="entry name" value="DNA-INVERTASE FROM LAMBDOID PROPHAGE"/>
    <property type="match status" value="1"/>
</dbReference>
<dbReference type="InterPro" id="IPR006119">
    <property type="entry name" value="Resolv_N"/>
</dbReference>
<accession>A0ABR2GLA2</accession>
<dbReference type="PROSITE" id="PS51736">
    <property type="entry name" value="RECOMBINASES_3"/>
    <property type="match status" value="2"/>
</dbReference>
<protein>
    <recommendedName>
        <fullName evidence="5">Recombinase family protein</fullName>
    </recommendedName>
</protein>
<dbReference type="InterPro" id="IPR050639">
    <property type="entry name" value="SSR_resolvase"/>
</dbReference>
<evidence type="ECO:0008006" key="5">
    <source>
        <dbReference type="Google" id="ProtNLM"/>
    </source>
</evidence>
<dbReference type="InterPro" id="IPR036162">
    <property type="entry name" value="Resolvase-like_N_sf"/>
</dbReference>
<feature type="domain" description="Resolvase/invertase-type recombinase catalytic" evidence="1">
    <location>
        <begin position="20"/>
        <end position="167"/>
    </location>
</feature>